<evidence type="ECO:0000259" key="2">
    <source>
        <dbReference type="Pfam" id="PF03703"/>
    </source>
</evidence>
<protein>
    <recommendedName>
        <fullName evidence="2">YdbS-like PH domain-containing protein</fullName>
    </recommendedName>
</protein>
<name>A0A2H0N2F7_9BACT</name>
<dbReference type="Proteomes" id="UP000229782">
    <property type="component" value="Unassembled WGS sequence"/>
</dbReference>
<accession>A0A2H0N2F7</accession>
<comment type="caution">
    <text evidence="3">The sequence shown here is derived from an EMBL/GenBank/DDBJ whole genome shotgun (WGS) entry which is preliminary data.</text>
</comment>
<organism evidence="3 4">
    <name type="scientific">Candidatus Magasanikbacteria bacterium CG11_big_fil_rev_8_21_14_0_20_43_7</name>
    <dbReference type="NCBI Taxonomy" id="1974654"/>
    <lineage>
        <taxon>Bacteria</taxon>
        <taxon>Candidatus Magasanikiibacteriota</taxon>
    </lineage>
</organism>
<feature type="domain" description="YdbS-like PH" evidence="2">
    <location>
        <begin position="95"/>
        <end position="164"/>
    </location>
</feature>
<dbReference type="PANTHER" id="PTHR37938">
    <property type="entry name" value="BLL0215 PROTEIN"/>
    <property type="match status" value="1"/>
</dbReference>
<evidence type="ECO:0000256" key="1">
    <source>
        <dbReference type="SAM" id="Phobius"/>
    </source>
</evidence>
<sequence>MHLGEFINQKSYEHIIYRIRRHPITFIPIVFMFLILLLVPFIVYIIIGTLFPEIMTGPRTYPLLLLLGSTYILTMFLFFYVRFIDYYLDLWIVTNDRIIDIEQNNLFSRSITELDLFRIQDVTIEMHGLFSTLFDYGNITVKTASSNSHIIFTAAPHPNMIREELIKLSNEDRKYHAGQEEE</sequence>
<feature type="transmembrane region" description="Helical" evidence="1">
    <location>
        <begin position="63"/>
        <end position="81"/>
    </location>
</feature>
<evidence type="ECO:0000313" key="4">
    <source>
        <dbReference type="Proteomes" id="UP000229782"/>
    </source>
</evidence>
<dbReference type="InterPro" id="IPR005182">
    <property type="entry name" value="YdbS-like_PH"/>
</dbReference>
<proteinExistence type="predicted"/>
<keyword evidence="1" id="KW-1133">Transmembrane helix</keyword>
<dbReference type="PANTHER" id="PTHR37938:SF1">
    <property type="entry name" value="BLL0215 PROTEIN"/>
    <property type="match status" value="1"/>
</dbReference>
<dbReference type="EMBL" id="PCWM01000055">
    <property type="protein sequence ID" value="PIR03070.1"/>
    <property type="molecule type" value="Genomic_DNA"/>
</dbReference>
<gene>
    <name evidence="3" type="ORF">COV60_02345</name>
</gene>
<dbReference type="Pfam" id="PF03703">
    <property type="entry name" value="bPH_2"/>
    <property type="match status" value="1"/>
</dbReference>
<evidence type="ECO:0000313" key="3">
    <source>
        <dbReference type="EMBL" id="PIR03070.1"/>
    </source>
</evidence>
<reference evidence="3 4" key="1">
    <citation type="submission" date="2017-09" db="EMBL/GenBank/DDBJ databases">
        <title>Depth-based differentiation of microbial function through sediment-hosted aquifers and enrichment of novel symbionts in the deep terrestrial subsurface.</title>
        <authorList>
            <person name="Probst A.J."/>
            <person name="Ladd B."/>
            <person name="Jarett J.K."/>
            <person name="Geller-Mcgrath D.E."/>
            <person name="Sieber C.M."/>
            <person name="Emerson J.B."/>
            <person name="Anantharaman K."/>
            <person name="Thomas B.C."/>
            <person name="Malmstrom R."/>
            <person name="Stieglmeier M."/>
            <person name="Klingl A."/>
            <person name="Woyke T."/>
            <person name="Ryan C.M."/>
            <person name="Banfield J.F."/>
        </authorList>
    </citation>
    <scope>NUCLEOTIDE SEQUENCE [LARGE SCALE GENOMIC DNA]</scope>
    <source>
        <strain evidence="3">CG11_big_fil_rev_8_21_14_0_20_43_7</strain>
    </source>
</reference>
<keyword evidence="1" id="KW-0472">Membrane</keyword>
<keyword evidence="1" id="KW-0812">Transmembrane</keyword>
<feature type="transmembrane region" description="Helical" evidence="1">
    <location>
        <begin position="26"/>
        <end position="51"/>
    </location>
</feature>
<dbReference type="AlphaFoldDB" id="A0A2H0N2F7"/>